<keyword evidence="2" id="KW-1185">Reference proteome</keyword>
<reference evidence="1" key="1">
    <citation type="submission" date="2020-03" db="EMBL/GenBank/DDBJ databases">
        <title>Draft sequencing of Paenibacilllus sp. S3N08.</title>
        <authorList>
            <person name="Kim D.-U."/>
        </authorList>
    </citation>
    <scope>NUCLEOTIDE SEQUENCE</scope>
    <source>
        <strain evidence="1">S3N08</strain>
    </source>
</reference>
<dbReference type="Proteomes" id="UP001165962">
    <property type="component" value="Unassembled WGS sequence"/>
</dbReference>
<proteinExistence type="predicted"/>
<evidence type="ECO:0000313" key="2">
    <source>
        <dbReference type="Proteomes" id="UP001165962"/>
    </source>
</evidence>
<dbReference type="RefSeq" id="WP_166153814.1">
    <property type="nucleotide sequence ID" value="NZ_JAAOIW010000012.1"/>
</dbReference>
<protein>
    <submittedName>
        <fullName evidence="1">Uncharacterized protein</fullName>
    </submittedName>
</protein>
<gene>
    <name evidence="1" type="ORF">G9U52_27205</name>
</gene>
<evidence type="ECO:0000313" key="1">
    <source>
        <dbReference type="EMBL" id="NHN33508.1"/>
    </source>
</evidence>
<comment type="caution">
    <text evidence="1">The sequence shown here is derived from an EMBL/GenBank/DDBJ whole genome shotgun (WGS) entry which is preliminary data.</text>
</comment>
<accession>A0ABX0JFN4</accession>
<dbReference type="EMBL" id="JAAOIW010000012">
    <property type="protein sequence ID" value="NHN33508.1"/>
    <property type="molecule type" value="Genomic_DNA"/>
</dbReference>
<organism evidence="1 2">
    <name type="scientific">Paenibacillus agricola</name>
    <dbReference type="NCBI Taxonomy" id="2716264"/>
    <lineage>
        <taxon>Bacteria</taxon>
        <taxon>Bacillati</taxon>
        <taxon>Bacillota</taxon>
        <taxon>Bacilli</taxon>
        <taxon>Bacillales</taxon>
        <taxon>Paenibacillaceae</taxon>
        <taxon>Paenibacillus</taxon>
    </lineage>
</organism>
<sequence length="91" mass="10184">MKRTKLRAALWLLLERLAKQPAVKRHARKQYSRCRQVLNGNAKMATVTSSSHLVKQSGNTVNLIIPQGHPHENPQNYEELPIGDAFTAVGV</sequence>
<name>A0ABX0JFN4_9BACL</name>